<dbReference type="OrthoDB" id="214513at2157"/>
<accession>M0MRC8</accession>
<evidence type="ECO:0000313" key="1">
    <source>
        <dbReference type="EMBL" id="EMA47299.1"/>
    </source>
</evidence>
<keyword evidence="2" id="KW-1185">Reference proteome</keyword>
<reference evidence="1 2" key="1">
    <citation type="journal article" date="2014" name="PLoS Genet.">
        <title>Phylogenetically driven sequencing of extremely halophilic archaea reveals strategies for static and dynamic osmo-response.</title>
        <authorList>
            <person name="Becker E.A."/>
            <person name="Seitzer P.M."/>
            <person name="Tritt A."/>
            <person name="Larsen D."/>
            <person name="Krusor M."/>
            <person name="Yao A.I."/>
            <person name="Wu D."/>
            <person name="Madern D."/>
            <person name="Eisen J.A."/>
            <person name="Darling A.E."/>
            <person name="Facciotti M.T."/>
        </authorList>
    </citation>
    <scope>NUCLEOTIDE SEQUENCE [LARGE SCALE GENOMIC DNA]</scope>
    <source>
        <strain evidence="1 2">JCM 10879</strain>
    </source>
</reference>
<comment type="caution">
    <text evidence="1">The sequence shown here is derived from an EMBL/GenBank/DDBJ whole genome shotgun (WGS) entry which is preliminary data.</text>
</comment>
<dbReference type="Pfam" id="PF11848">
    <property type="entry name" value="DUF3368"/>
    <property type="match status" value="1"/>
</dbReference>
<dbReference type="Proteomes" id="UP000011607">
    <property type="component" value="Unassembled WGS sequence"/>
</dbReference>
<evidence type="ECO:0000313" key="2">
    <source>
        <dbReference type="Proteomes" id="UP000011607"/>
    </source>
</evidence>
<gene>
    <name evidence="1" type="ORF">C446_00005</name>
</gene>
<sequence>MPTAVADSSALVSLGVVAESPPDPLSVFLTDYDVTVPPEVVEELRDIASYDDDHGRAATVVLDRRDALTTETVDLDSTFPLDDGENAAVTLANECDASLFLCDEFNQLGLIHASLANTRLVTTPTLLSIFVRTDQLSSGDALTLLDNISTTRSWNKNSYVQRTRSLFEQL</sequence>
<dbReference type="RefSeq" id="WP_006670979.1">
    <property type="nucleotide sequence ID" value="NZ_AOMA01000001.1"/>
</dbReference>
<organism evidence="1 2">
    <name type="scientific">Halobiforma nitratireducens JCM 10879</name>
    <dbReference type="NCBI Taxonomy" id="1227454"/>
    <lineage>
        <taxon>Archaea</taxon>
        <taxon>Methanobacteriati</taxon>
        <taxon>Methanobacteriota</taxon>
        <taxon>Stenosarchaea group</taxon>
        <taxon>Halobacteria</taxon>
        <taxon>Halobacteriales</taxon>
        <taxon>Natrialbaceae</taxon>
        <taxon>Halobiforma</taxon>
    </lineage>
</organism>
<dbReference type="STRING" id="1227454.C446_00005"/>
<evidence type="ECO:0008006" key="3">
    <source>
        <dbReference type="Google" id="ProtNLM"/>
    </source>
</evidence>
<dbReference type="AlphaFoldDB" id="M0MRC8"/>
<proteinExistence type="predicted"/>
<protein>
    <recommendedName>
        <fullName evidence="3">Nucleic acid-binding protein</fullName>
    </recommendedName>
</protein>
<dbReference type="EMBL" id="AOMA01000001">
    <property type="protein sequence ID" value="EMA47299.1"/>
    <property type="molecule type" value="Genomic_DNA"/>
</dbReference>
<name>M0MRC8_9EURY</name>
<dbReference type="eggNOG" id="arCOG04493">
    <property type="taxonomic scope" value="Archaea"/>
</dbReference>
<dbReference type="InterPro" id="IPR021799">
    <property type="entry name" value="PIN-like_prokaryotic"/>
</dbReference>